<keyword evidence="8" id="KW-1185">Reference proteome</keyword>
<evidence type="ECO:0000256" key="2">
    <source>
        <dbReference type="ARBA" id="ARBA00022448"/>
    </source>
</evidence>
<dbReference type="InterPro" id="IPR003439">
    <property type="entry name" value="ABC_transporter-like_ATP-bd"/>
</dbReference>
<evidence type="ECO:0000256" key="5">
    <source>
        <dbReference type="SAM" id="MobiDB-lite"/>
    </source>
</evidence>
<dbReference type="EMBL" id="CP002831">
    <property type="protein sequence ID" value="AFC24929.1"/>
    <property type="molecule type" value="Genomic_DNA"/>
</dbReference>
<reference evidence="7 8" key="1">
    <citation type="journal article" date="2012" name="Stand. Genomic Sci.">
        <title>Complete genome sequencing and analysis of Saprospira grandis str. Lewin, a predatory marine bacterium.</title>
        <authorList>
            <person name="Saw J.H."/>
            <person name="Yuryev A."/>
            <person name="Kanbe M."/>
            <person name="Hou S."/>
            <person name="Young A.G."/>
            <person name="Aizawa S."/>
            <person name="Alam M."/>
        </authorList>
    </citation>
    <scope>NUCLEOTIDE SEQUENCE [LARGE SCALE GENOMIC DNA]</scope>
    <source>
        <strain evidence="7 8">Lewin</strain>
    </source>
</reference>
<dbReference type="STRING" id="984262.SGRA_2200"/>
<evidence type="ECO:0000256" key="1">
    <source>
        <dbReference type="ARBA" id="ARBA00005417"/>
    </source>
</evidence>
<sequence>MVWANIEAGNKAKPPWPSDVEGWPKARPSFFEQSEKKRRAEQTCEPRSVAPQLCCGGPKKIKRNSMSIVVENLSKVYGEQTAVDNLSFELKKGEILGFLGPNGAGKSSTMKMLTTFIPPTSGRAFVAGFDIEKEGDELRKRVGYLPQDNPLYLDMYVREYLLFIAGLHRLDRKKARVDQMIEQTGLSREAHKLIGSLSGGYRQRVGLAQALLHDPEVLILDEPTSGLDPNQLVEIRALVRQLGEEKTVLFSSHIMQEIEALCDRVLILNRGKLVADDRISNLQTKLGQEQRVKVLFKEKVSRQQLEKLGQVEPLGGGAFLLSSSQKNDLREALFRFAVDQKLSLLELVPERSSIEQVFQKLTS</sequence>
<evidence type="ECO:0000256" key="4">
    <source>
        <dbReference type="ARBA" id="ARBA00022840"/>
    </source>
</evidence>
<dbReference type="PANTHER" id="PTHR43335">
    <property type="entry name" value="ABC TRANSPORTER, ATP-BINDING PROTEIN"/>
    <property type="match status" value="1"/>
</dbReference>
<evidence type="ECO:0000259" key="6">
    <source>
        <dbReference type="PROSITE" id="PS50893"/>
    </source>
</evidence>
<evidence type="ECO:0000256" key="3">
    <source>
        <dbReference type="ARBA" id="ARBA00022741"/>
    </source>
</evidence>
<dbReference type="eggNOG" id="COG1131">
    <property type="taxonomic scope" value="Bacteria"/>
</dbReference>
<dbReference type="HOGENOM" id="CLU_000604_1_2_10"/>
<evidence type="ECO:0000313" key="7">
    <source>
        <dbReference type="EMBL" id="AFC24929.1"/>
    </source>
</evidence>
<proteinExistence type="inferred from homology"/>
<dbReference type="PANTHER" id="PTHR43335:SF4">
    <property type="entry name" value="ABC TRANSPORTER, ATP-BINDING PROTEIN"/>
    <property type="match status" value="1"/>
</dbReference>
<organism evidence="7 8">
    <name type="scientific">Saprospira grandis (strain Lewin)</name>
    <dbReference type="NCBI Taxonomy" id="984262"/>
    <lineage>
        <taxon>Bacteria</taxon>
        <taxon>Pseudomonadati</taxon>
        <taxon>Bacteroidota</taxon>
        <taxon>Saprospiria</taxon>
        <taxon>Saprospirales</taxon>
        <taxon>Saprospiraceae</taxon>
        <taxon>Saprospira</taxon>
    </lineage>
</organism>
<dbReference type="CDD" id="cd03230">
    <property type="entry name" value="ABC_DR_subfamily_A"/>
    <property type="match status" value="1"/>
</dbReference>
<feature type="region of interest" description="Disordered" evidence="5">
    <location>
        <begin position="1"/>
        <end position="23"/>
    </location>
</feature>
<feature type="domain" description="ABC transporter" evidence="6">
    <location>
        <begin position="68"/>
        <end position="295"/>
    </location>
</feature>
<gene>
    <name evidence="7" type="primary">gldA</name>
    <name evidence="7" type="ordered locus">SGRA_2200</name>
</gene>
<dbReference type="KEGG" id="sgn:SGRA_2200"/>
<protein>
    <submittedName>
        <fullName evidence="7">Gliding motility protein GldA</fullName>
    </submittedName>
</protein>
<dbReference type="SMART" id="SM00382">
    <property type="entry name" value="AAA"/>
    <property type="match status" value="1"/>
</dbReference>
<name>H6L3I1_SAPGL</name>
<keyword evidence="3" id="KW-0547">Nucleotide-binding</keyword>
<dbReference type="InterPro" id="IPR027417">
    <property type="entry name" value="P-loop_NTPase"/>
</dbReference>
<dbReference type="GO" id="GO:0016887">
    <property type="term" value="F:ATP hydrolysis activity"/>
    <property type="evidence" value="ECO:0007669"/>
    <property type="project" value="InterPro"/>
</dbReference>
<keyword evidence="4" id="KW-0067">ATP-binding</keyword>
<dbReference type="GO" id="GO:0005524">
    <property type="term" value="F:ATP binding"/>
    <property type="evidence" value="ECO:0007669"/>
    <property type="project" value="UniProtKB-KW"/>
</dbReference>
<dbReference type="Proteomes" id="UP000007519">
    <property type="component" value="Chromosome"/>
</dbReference>
<accession>H6L3I1</accession>
<dbReference type="SUPFAM" id="SSF52540">
    <property type="entry name" value="P-loop containing nucleoside triphosphate hydrolases"/>
    <property type="match status" value="1"/>
</dbReference>
<evidence type="ECO:0000313" key="8">
    <source>
        <dbReference type="Proteomes" id="UP000007519"/>
    </source>
</evidence>
<keyword evidence="2" id="KW-0813">Transport</keyword>
<dbReference type="AlphaFoldDB" id="H6L3I1"/>
<comment type="similarity">
    <text evidence="1">Belongs to the ABC transporter superfamily.</text>
</comment>
<dbReference type="InterPro" id="IPR003593">
    <property type="entry name" value="AAA+_ATPase"/>
</dbReference>
<dbReference type="Pfam" id="PF00005">
    <property type="entry name" value="ABC_tran"/>
    <property type="match status" value="1"/>
</dbReference>
<dbReference type="PROSITE" id="PS50893">
    <property type="entry name" value="ABC_TRANSPORTER_2"/>
    <property type="match status" value="1"/>
</dbReference>
<dbReference type="Gene3D" id="3.40.50.300">
    <property type="entry name" value="P-loop containing nucleotide triphosphate hydrolases"/>
    <property type="match status" value="1"/>
</dbReference>